<evidence type="ECO:0000313" key="1">
    <source>
        <dbReference type="EMBL" id="HDD44813.1"/>
    </source>
</evidence>
<accession>A0A7C0U3R8</accession>
<feature type="non-terminal residue" evidence="1">
    <location>
        <position position="127"/>
    </location>
</feature>
<dbReference type="Proteomes" id="UP000886289">
    <property type="component" value="Unassembled WGS sequence"/>
</dbReference>
<dbReference type="EMBL" id="DRBS01000304">
    <property type="protein sequence ID" value="HDD44813.1"/>
    <property type="molecule type" value="Genomic_DNA"/>
</dbReference>
<reference evidence="1" key="1">
    <citation type="journal article" date="2020" name="mSystems">
        <title>Genome- and Community-Level Interaction Insights into Carbon Utilization and Element Cycling Functions of Hydrothermarchaeota in Hydrothermal Sediment.</title>
        <authorList>
            <person name="Zhou Z."/>
            <person name="Liu Y."/>
            <person name="Xu W."/>
            <person name="Pan J."/>
            <person name="Luo Z.H."/>
            <person name="Li M."/>
        </authorList>
    </citation>
    <scope>NUCLEOTIDE SEQUENCE [LARGE SCALE GENOMIC DNA]</scope>
    <source>
        <strain evidence="1">HyVt-233</strain>
    </source>
</reference>
<protein>
    <submittedName>
        <fullName evidence="1">Uncharacterized protein</fullName>
    </submittedName>
</protein>
<name>A0A7C0U3R8_DESA2</name>
<gene>
    <name evidence="1" type="ORF">ENG63_08155</name>
</gene>
<proteinExistence type="predicted"/>
<organism evidence="1">
    <name type="scientific">Desulfofervidus auxilii</name>
    <dbReference type="NCBI Taxonomy" id="1621989"/>
    <lineage>
        <taxon>Bacteria</taxon>
        <taxon>Pseudomonadati</taxon>
        <taxon>Thermodesulfobacteriota</taxon>
        <taxon>Candidatus Desulfofervidia</taxon>
        <taxon>Candidatus Desulfofervidales</taxon>
        <taxon>Candidatus Desulfofervidaceae</taxon>
        <taxon>Candidatus Desulfofervidus</taxon>
    </lineage>
</organism>
<dbReference type="AlphaFoldDB" id="A0A7C0U3R8"/>
<sequence>MIKNCIIYRYSEKFKDKWEIDKNKIEQSNLKDCLEKAKGLPKPKIKALTEIARNEKILLEEERDELYVFGVSCEFRVPKLLAAGASPFVPVNYKIWLRKENSTVVTFDAGRRLSGVGITLLAYATTG</sequence>
<comment type="caution">
    <text evidence="1">The sequence shown here is derived from an EMBL/GenBank/DDBJ whole genome shotgun (WGS) entry which is preliminary data.</text>
</comment>